<evidence type="ECO:0000313" key="1">
    <source>
        <dbReference type="EMBL" id="MCF7559541.1"/>
    </source>
</evidence>
<protein>
    <submittedName>
        <fullName evidence="1">Uncharacterized protein</fullName>
    </submittedName>
</protein>
<dbReference type="RefSeq" id="WP_237230103.1">
    <property type="nucleotide sequence ID" value="NZ_JAKKDV010000001.1"/>
</dbReference>
<dbReference type="Proteomes" id="UP001200022">
    <property type="component" value="Unassembled WGS sequence"/>
</dbReference>
<comment type="caution">
    <text evidence="1">The sequence shown here is derived from an EMBL/GenBank/DDBJ whole genome shotgun (WGS) entry which is preliminary data.</text>
</comment>
<proteinExistence type="predicted"/>
<name>A0ABS9IFJ3_9FLAO</name>
<sequence>MKKLIERLGISVEHLKCLEDVFLENNIEYARIEEILTSPDFNDFYTDISRELYGGGKKPRGNVKLARQMILGDVIEYIFTGRAFYYAAKSNSNFQNFLKLILYSVNQILLFDTITVNPKLRTQYIEKLEENIDLQFLYEKEGDQEIANQLKESNVLIWTEDWTTQIDMFVDSILPKTLGCPKELVVFAELIRLKKGNIIPLLLIQRIFGDKDPIAPPDFLIAKNNKEIYGIEVGYAKEGQSREFSIRTSIPTFAVDLKNNMHNRCPKCGENILYCDPVIEKYSNGTLSEHLDENDKFKCQDCENFDEGRCIFSNYYGRVNGTSFNDKILEAKKSRHYHTKCVREDSFTFNNQEKSILEENLNNFFAQIPEIDGLDNL</sequence>
<evidence type="ECO:0000313" key="2">
    <source>
        <dbReference type="Proteomes" id="UP001200022"/>
    </source>
</evidence>
<gene>
    <name evidence="1" type="ORF">L3X39_02750</name>
</gene>
<accession>A0ABS9IFJ3</accession>
<dbReference type="EMBL" id="JAKKDV010000001">
    <property type="protein sequence ID" value="MCF7559541.1"/>
    <property type="molecule type" value="Genomic_DNA"/>
</dbReference>
<keyword evidence="2" id="KW-1185">Reference proteome</keyword>
<organism evidence="1 2">
    <name type="scientific">Flaviramulus multivorans</name>
    <dbReference type="NCBI Taxonomy" id="1304750"/>
    <lineage>
        <taxon>Bacteria</taxon>
        <taxon>Pseudomonadati</taxon>
        <taxon>Bacteroidota</taxon>
        <taxon>Flavobacteriia</taxon>
        <taxon>Flavobacteriales</taxon>
        <taxon>Flavobacteriaceae</taxon>
        <taxon>Flaviramulus</taxon>
    </lineage>
</organism>
<reference evidence="1 2" key="1">
    <citation type="submission" date="2022-01" db="EMBL/GenBank/DDBJ databases">
        <title>Draft genome sequence of Sabulilitoribacter multivorans KCTC 32326.</title>
        <authorList>
            <person name="Oh J.-S."/>
        </authorList>
    </citation>
    <scope>NUCLEOTIDE SEQUENCE [LARGE SCALE GENOMIC DNA]</scope>
    <source>
        <strain evidence="1 2">M-M16</strain>
    </source>
</reference>